<accession>A0AAV2ZFJ8</accession>
<dbReference type="EMBL" id="DAKRPA010000007">
    <property type="protein sequence ID" value="DBA04584.1"/>
    <property type="molecule type" value="Genomic_DNA"/>
</dbReference>
<evidence type="ECO:0000313" key="2">
    <source>
        <dbReference type="EMBL" id="DBA04584.1"/>
    </source>
</evidence>
<name>A0AAV2ZFJ8_9STRA</name>
<comment type="caution">
    <text evidence="2">The sequence shown here is derived from an EMBL/GenBank/DDBJ whole genome shotgun (WGS) entry which is preliminary data.</text>
</comment>
<evidence type="ECO:0000256" key="1">
    <source>
        <dbReference type="SAM" id="MobiDB-lite"/>
    </source>
</evidence>
<protein>
    <submittedName>
        <fullName evidence="2">Uncharacterized protein</fullName>
    </submittedName>
</protein>
<proteinExistence type="predicted"/>
<reference evidence="2" key="2">
    <citation type="journal article" date="2023" name="Microbiol Resour">
        <title>Decontamination and Annotation of the Draft Genome Sequence of the Oomycete Lagenidium giganteum ARSEF 373.</title>
        <authorList>
            <person name="Morgan W.R."/>
            <person name="Tartar A."/>
        </authorList>
    </citation>
    <scope>NUCLEOTIDE SEQUENCE</scope>
    <source>
        <strain evidence="2">ARSEF 373</strain>
    </source>
</reference>
<gene>
    <name evidence="2" type="ORF">N0F65_011132</name>
</gene>
<organism evidence="2 3">
    <name type="scientific">Lagenidium giganteum</name>
    <dbReference type="NCBI Taxonomy" id="4803"/>
    <lineage>
        <taxon>Eukaryota</taxon>
        <taxon>Sar</taxon>
        <taxon>Stramenopiles</taxon>
        <taxon>Oomycota</taxon>
        <taxon>Peronosporomycetes</taxon>
        <taxon>Pythiales</taxon>
        <taxon>Pythiaceae</taxon>
    </lineage>
</organism>
<reference evidence="2" key="1">
    <citation type="submission" date="2022-11" db="EMBL/GenBank/DDBJ databases">
        <authorList>
            <person name="Morgan W.R."/>
            <person name="Tartar A."/>
        </authorList>
    </citation>
    <scope>NUCLEOTIDE SEQUENCE</scope>
    <source>
        <strain evidence="2">ARSEF 373</strain>
    </source>
</reference>
<sequence length="348" mass="39332">MVSEHRLEARLLLDCGATTIYVSPKFIMKALLQTKKHPDRRINVKLGDNNVVESASEVCELDINVNEKTSPYHRTACTTSRMSSIASWEKPSFKEKQPGIDWKDKALMNTAKDSSQADASDTQRWDEDSSQAQGFGLHSAAAGLHCHAGSRDSYTVEPPCSRRPHCDVSKLQKRRIRRLPWKEALEKMITIGIKDAGGVETKKKLRKFLRMKSDDLSQDLMLVLTDTTIKVIKWNLRKHKADNHRTDVPDNLGTAKALMIDTDHKSLEGICTQKIANRRLTRGGPRTYIVADALSRRPDMKPDTKAFRDLTVPNFSETCFAIRLSEARTSDPLLKDIIRGHSQDKQIQ</sequence>
<feature type="compositionally biased region" description="Polar residues" evidence="1">
    <location>
        <begin position="111"/>
        <end position="120"/>
    </location>
</feature>
<feature type="region of interest" description="Disordered" evidence="1">
    <location>
        <begin position="110"/>
        <end position="132"/>
    </location>
</feature>
<dbReference type="Proteomes" id="UP001146120">
    <property type="component" value="Unassembled WGS sequence"/>
</dbReference>
<keyword evidence="3" id="KW-1185">Reference proteome</keyword>
<dbReference type="AlphaFoldDB" id="A0AAV2ZFJ8"/>
<evidence type="ECO:0000313" key="3">
    <source>
        <dbReference type="Proteomes" id="UP001146120"/>
    </source>
</evidence>